<feature type="region of interest" description="Disordered" evidence="1">
    <location>
        <begin position="25"/>
        <end position="52"/>
    </location>
</feature>
<reference evidence="2" key="1">
    <citation type="submission" date="2023-07" db="EMBL/GenBank/DDBJ databases">
        <title>draft genome sequence of fig (Ficus carica).</title>
        <authorList>
            <person name="Takahashi T."/>
            <person name="Nishimura K."/>
        </authorList>
    </citation>
    <scope>NUCLEOTIDE SEQUENCE</scope>
</reference>
<sequence>MDNSRTRLVLEEDLTQTTGACRCNIRRSGADAGPSRSRGNSGKRKQSEETDEMTYMAMQEIVSHFRKQSQSGTSNDQLSRTDHMLICMNNMTEMGIPEYQRTIMWHYFDAHPRHQRTFHQLPDNDRRGIITFVVQSQSPPAD</sequence>
<protein>
    <submittedName>
        <fullName evidence="2">Uncharacterized protein</fullName>
    </submittedName>
</protein>
<evidence type="ECO:0000313" key="2">
    <source>
        <dbReference type="EMBL" id="GMN45018.1"/>
    </source>
</evidence>
<comment type="caution">
    <text evidence="2">The sequence shown here is derived from an EMBL/GenBank/DDBJ whole genome shotgun (WGS) entry which is preliminary data.</text>
</comment>
<keyword evidence="3" id="KW-1185">Reference proteome</keyword>
<evidence type="ECO:0000313" key="3">
    <source>
        <dbReference type="Proteomes" id="UP001187192"/>
    </source>
</evidence>
<dbReference type="EMBL" id="BTGU01000019">
    <property type="protein sequence ID" value="GMN45018.1"/>
    <property type="molecule type" value="Genomic_DNA"/>
</dbReference>
<dbReference type="Proteomes" id="UP001187192">
    <property type="component" value="Unassembled WGS sequence"/>
</dbReference>
<organism evidence="2 3">
    <name type="scientific">Ficus carica</name>
    <name type="common">Common fig</name>
    <dbReference type="NCBI Taxonomy" id="3494"/>
    <lineage>
        <taxon>Eukaryota</taxon>
        <taxon>Viridiplantae</taxon>
        <taxon>Streptophyta</taxon>
        <taxon>Embryophyta</taxon>
        <taxon>Tracheophyta</taxon>
        <taxon>Spermatophyta</taxon>
        <taxon>Magnoliopsida</taxon>
        <taxon>eudicotyledons</taxon>
        <taxon>Gunneridae</taxon>
        <taxon>Pentapetalae</taxon>
        <taxon>rosids</taxon>
        <taxon>fabids</taxon>
        <taxon>Rosales</taxon>
        <taxon>Moraceae</taxon>
        <taxon>Ficeae</taxon>
        <taxon>Ficus</taxon>
    </lineage>
</organism>
<name>A0AA87ZZ40_FICCA</name>
<evidence type="ECO:0000256" key="1">
    <source>
        <dbReference type="SAM" id="MobiDB-lite"/>
    </source>
</evidence>
<gene>
    <name evidence="2" type="ORF">TIFTF001_014218</name>
</gene>
<proteinExistence type="predicted"/>
<dbReference type="AlphaFoldDB" id="A0AA87ZZ40"/>
<accession>A0AA87ZZ40</accession>